<dbReference type="AlphaFoldDB" id="A0A1S1MTY5"/>
<name>A0A1S1MTY5_9GAMM</name>
<comment type="caution">
    <text evidence="1">The sequence shown here is derived from an EMBL/GenBank/DDBJ whole genome shotgun (WGS) entry which is preliminary data.</text>
</comment>
<dbReference type="PROSITE" id="PS51257">
    <property type="entry name" value="PROKAR_LIPOPROTEIN"/>
    <property type="match status" value="1"/>
</dbReference>
<proteinExistence type="predicted"/>
<evidence type="ECO:0000313" key="1">
    <source>
        <dbReference type="EMBL" id="OHU92219.1"/>
    </source>
</evidence>
<keyword evidence="2" id="KW-1185">Reference proteome</keyword>
<dbReference type="EMBL" id="MKJU01000022">
    <property type="protein sequence ID" value="OHU92219.1"/>
    <property type="molecule type" value="Genomic_DNA"/>
</dbReference>
<dbReference type="Proteomes" id="UP000179786">
    <property type="component" value="Unassembled WGS sequence"/>
</dbReference>
<protein>
    <recommendedName>
        <fullName evidence="3">Lipoprotein</fullName>
    </recommendedName>
</protein>
<sequence length="168" mass="18608">MQKPFFICTLWCLSLSGCDLFENSKVAVEQQYLAQHQELQRAVEGIRQQGLNTFSASAEKGSVAACVAKQLEMDPMGSLIAVEGALQDSANLADLINTIENLTEQEVNLESIPNLLRQGVDTLSYLRTLLSTYELQDLQQQAHELLLDGQTQSQNIGEHLRGLVEQCN</sequence>
<dbReference type="RefSeq" id="WP_070984022.1">
    <property type="nucleotide sequence ID" value="NZ_MKJU01000022.1"/>
</dbReference>
<dbReference type="OrthoDB" id="6307284at2"/>
<reference evidence="1 2" key="1">
    <citation type="submission" date="2016-09" db="EMBL/GenBank/DDBJ databases">
        <title>Pseudoalteromonas amylolytica sp. nov., isolated from the surface seawater.</title>
        <authorList>
            <person name="Wu Y.-H."/>
            <person name="Cheng H."/>
            <person name="Jin X.-B."/>
            <person name="Wang C.-S."/>
            <person name="Xu X.-W."/>
        </authorList>
    </citation>
    <scope>NUCLEOTIDE SEQUENCE [LARGE SCALE GENOMIC DNA]</scope>
    <source>
        <strain evidence="1 2">JW1</strain>
    </source>
</reference>
<organism evidence="1 2">
    <name type="scientific">Pseudoalteromonas amylolytica</name>
    <dbReference type="NCBI Taxonomy" id="1859457"/>
    <lineage>
        <taxon>Bacteria</taxon>
        <taxon>Pseudomonadati</taxon>
        <taxon>Pseudomonadota</taxon>
        <taxon>Gammaproteobacteria</taxon>
        <taxon>Alteromonadales</taxon>
        <taxon>Pseudoalteromonadaceae</taxon>
        <taxon>Pseudoalteromonas</taxon>
    </lineage>
</organism>
<evidence type="ECO:0000313" key="2">
    <source>
        <dbReference type="Proteomes" id="UP000179786"/>
    </source>
</evidence>
<evidence type="ECO:0008006" key="3">
    <source>
        <dbReference type="Google" id="ProtNLM"/>
    </source>
</evidence>
<gene>
    <name evidence="1" type="ORF">BET10_07830</name>
</gene>
<accession>A0A1S1MTY5</accession>